<gene>
    <name evidence="1" type="ORF">BJ999_004823</name>
</gene>
<evidence type="ECO:0000313" key="2">
    <source>
        <dbReference type="Proteomes" id="UP000591272"/>
    </source>
</evidence>
<organism evidence="1 2">
    <name type="scientific">Actinomadura citrea</name>
    <dbReference type="NCBI Taxonomy" id="46158"/>
    <lineage>
        <taxon>Bacteria</taxon>
        <taxon>Bacillati</taxon>
        <taxon>Actinomycetota</taxon>
        <taxon>Actinomycetes</taxon>
        <taxon>Streptosporangiales</taxon>
        <taxon>Thermomonosporaceae</taxon>
        <taxon>Actinomadura</taxon>
    </lineage>
</organism>
<dbReference type="EMBL" id="JACCBT010000001">
    <property type="protein sequence ID" value="NYE14527.1"/>
    <property type="molecule type" value="Genomic_DNA"/>
</dbReference>
<accession>A0A7Y9KCZ0</accession>
<dbReference type="Proteomes" id="UP000591272">
    <property type="component" value="Unassembled WGS sequence"/>
</dbReference>
<protein>
    <submittedName>
        <fullName evidence="1">Uncharacterized protein</fullName>
    </submittedName>
</protein>
<reference evidence="1 2" key="1">
    <citation type="submission" date="2020-07" db="EMBL/GenBank/DDBJ databases">
        <title>Sequencing the genomes of 1000 actinobacteria strains.</title>
        <authorList>
            <person name="Klenk H.-P."/>
        </authorList>
    </citation>
    <scope>NUCLEOTIDE SEQUENCE [LARGE SCALE GENOMIC DNA]</scope>
    <source>
        <strain evidence="1 2">DSM 43461</strain>
    </source>
</reference>
<dbReference type="RefSeq" id="WP_179835382.1">
    <property type="nucleotide sequence ID" value="NZ_BMRD01000027.1"/>
</dbReference>
<sequence length="80" mass="8761">MANARHLLGPDGIRVDVVALDDVDLVFAQARHRDARAGQLWFVVTRRGRLVAYCRDIEAVAEHVELADLHGPGEASEDTG</sequence>
<evidence type="ECO:0000313" key="1">
    <source>
        <dbReference type="EMBL" id="NYE14527.1"/>
    </source>
</evidence>
<keyword evidence="2" id="KW-1185">Reference proteome</keyword>
<comment type="caution">
    <text evidence="1">The sequence shown here is derived from an EMBL/GenBank/DDBJ whole genome shotgun (WGS) entry which is preliminary data.</text>
</comment>
<name>A0A7Y9KCZ0_9ACTN</name>
<dbReference type="AlphaFoldDB" id="A0A7Y9KCZ0"/>
<proteinExistence type="predicted"/>